<sequence>MRILSSFWERKLRVLRCKLPHASQPPRKKQWRYGGLQIWIWGKKYIREASANVDAEDTVSDLVSFSVGDGGFPVFLSCVLEGAALIGSVVCWLVVFDGLSLQRVYRLSNVPLPKVERRSVRANCCRSRGLIANNRNCVSKSRCVQDV</sequence>
<evidence type="ECO:0000313" key="2">
    <source>
        <dbReference type="EMBL" id="KAA6415802.1"/>
    </source>
</evidence>
<organism evidence="2 3">
    <name type="scientific">Lasallia pustulata</name>
    <dbReference type="NCBI Taxonomy" id="136370"/>
    <lineage>
        <taxon>Eukaryota</taxon>
        <taxon>Fungi</taxon>
        <taxon>Dikarya</taxon>
        <taxon>Ascomycota</taxon>
        <taxon>Pezizomycotina</taxon>
        <taxon>Lecanoromycetes</taxon>
        <taxon>OSLEUM clade</taxon>
        <taxon>Umbilicariomycetidae</taxon>
        <taxon>Umbilicariales</taxon>
        <taxon>Umbilicariaceae</taxon>
        <taxon>Lasallia</taxon>
    </lineage>
</organism>
<feature type="transmembrane region" description="Helical" evidence="1">
    <location>
        <begin position="74"/>
        <end position="96"/>
    </location>
</feature>
<evidence type="ECO:0000256" key="1">
    <source>
        <dbReference type="SAM" id="Phobius"/>
    </source>
</evidence>
<name>A0A5M8Q230_9LECA</name>
<comment type="caution">
    <text evidence="2">The sequence shown here is derived from an EMBL/GenBank/DDBJ whole genome shotgun (WGS) entry which is preliminary data.</text>
</comment>
<accession>A0A5M8Q230</accession>
<keyword evidence="1" id="KW-0472">Membrane</keyword>
<keyword evidence="1" id="KW-0812">Transmembrane</keyword>
<proteinExistence type="predicted"/>
<dbReference type="Proteomes" id="UP000324767">
    <property type="component" value="Unassembled WGS sequence"/>
</dbReference>
<reference evidence="2 3" key="1">
    <citation type="submission" date="2019-09" db="EMBL/GenBank/DDBJ databases">
        <title>The hologenome of the rock-dwelling lichen Lasallia pustulata.</title>
        <authorList>
            <person name="Greshake Tzovaras B."/>
            <person name="Segers F."/>
            <person name="Bicker A."/>
            <person name="Dal Grande F."/>
            <person name="Otte J."/>
            <person name="Hankeln T."/>
            <person name="Schmitt I."/>
            <person name="Ebersberger I."/>
        </authorList>
    </citation>
    <scope>NUCLEOTIDE SEQUENCE [LARGE SCALE GENOMIC DNA]</scope>
    <source>
        <strain evidence="2">A1-1</strain>
    </source>
</reference>
<protein>
    <submittedName>
        <fullName evidence="2">Uncharacterized protein</fullName>
    </submittedName>
</protein>
<keyword evidence="1" id="KW-1133">Transmembrane helix</keyword>
<dbReference type="AlphaFoldDB" id="A0A5M8Q230"/>
<dbReference type="EMBL" id="VXIT01000001">
    <property type="protein sequence ID" value="KAA6415802.1"/>
    <property type="molecule type" value="Genomic_DNA"/>
</dbReference>
<gene>
    <name evidence="2" type="ORF">FRX48_00520</name>
</gene>
<evidence type="ECO:0000313" key="3">
    <source>
        <dbReference type="Proteomes" id="UP000324767"/>
    </source>
</evidence>